<protein>
    <recommendedName>
        <fullName evidence="1">FHA domain-containing protein</fullName>
    </recommendedName>
</protein>
<dbReference type="PANTHER" id="PTHR23106:SF24">
    <property type="entry name" value="ANGIOGENIC FACTOR WITH G PATCH AND FHA DOMAINS 1"/>
    <property type="match status" value="1"/>
</dbReference>
<evidence type="ECO:0000259" key="1">
    <source>
        <dbReference type="PROSITE" id="PS50006"/>
    </source>
</evidence>
<dbReference type="InterPro" id="IPR008984">
    <property type="entry name" value="SMAD_FHA_dom_sf"/>
</dbReference>
<dbReference type="SUPFAM" id="SSF49879">
    <property type="entry name" value="SMAD/FHA domain"/>
    <property type="match status" value="1"/>
</dbReference>
<accession>A0AAF0IVF9</accession>
<dbReference type="Gene3D" id="2.60.200.20">
    <property type="match status" value="1"/>
</dbReference>
<dbReference type="EMBL" id="CP119909">
    <property type="protein sequence ID" value="WFD18697.1"/>
    <property type="molecule type" value="Genomic_DNA"/>
</dbReference>
<dbReference type="InterPro" id="IPR000253">
    <property type="entry name" value="FHA_dom"/>
</dbReference>
<organism evidence="2 3">
    <name type="scientific">Malassezia caprae</name>
    <dbReference type="NCBI Taxonomy" id="1381934"/>
    <lineage>
        <taxon>Eukaryota</taxon>
        <taxon>Fungi</taxon>
        <taxon>Dikarya</taxon>
        <taxon>Basidiomycota</taxon>
        <taxon>Ustilaginomycotina</taxon>
        <taxon>Malasseziomycetes</taxon>
        <taxon>Malasseziales</taxon>
        <taxon>Malasseziaceae</taxon>
        <taxon>Malassezia</taxon>
    </lineage>
</organism>
<dbReference type="InterPro" id="IPR053027">
    <property type="entry name" value="AGGF1"/>
</dbReference>
<keyword evidence="3" id="KW-1185">Reference proteome</keyword>
<dbReference type="Proteomes" id="UP001220961">
    <property type="component" value="Chromosome 2"/>
</dbReference>
<feature type="domain" description="FHA" evidence="1">
    <location>
        <begin position="46"/>
        <end position="95"/>
    </location>
</feature>
<sequence length="168" mass="18443">MEAHAVASEAAEAHDAHPFLRLVKLSSDALPRAQAVAIVDGRRGGVSIGRDKTFTPRLRLPSMEVSKHHANIYSNSRAPIRYSVSDTGSTHGTFVCRRDRPTSTGELAALPDSSFERLSQPKHASQPYDLHHYDLLRIGLQCTVFEVHLHGTAWDVCDRQMGASACTN</sequence>
<evidence type="ECO:0000313" key="3">
    <source>
        <dbReference type="Proteomes" id="UP001220961"/>
    </source>
</evidence>
<proteinExistence type="predicted"/>
<reference evidence="2" key="1">
    <citation type="submission" date="2023-03" db="EMBL/GenBank/DDBJ databases">
        <title>Mating type loci evolution in Malassezia.</title>
        <authorList>
            <person name="Coelho M.A."/>
        </authorList>
    </citation>
    <scope>NUCLEOTIDE SEQUENCE</scope>
    <source>
        <strain evidence="2">CBS 10434</strain>
    </source>
</reference>
<dbReference type="PANTHER" id="PTHR23106">
    <property type="entry name" value="ANGIOGENIC FACTOR WITH G PATCH AND FHA DOMAINS 1"/>
    <property type="match status" value="1"/>
</dbReference>
<name>A0AAF0IVF9_9BASI</name>
<dbReference type="AlphaFoldDB" id="A0AAF0IVF9"/>
<dbReference type="PROSITE" id="PS50006">
    <property type="entry name" value="FHA_DOMAIN"/>
    <property type="match status" value="1"/>
</dbReference>
<evidence type="ECO:0000313" key="2">
    <source>
        <dbReference type="EMBL" id="WFD18697.1"/>
    </source>
</evidence>
<gene>
    <name evidence="2" type="ORF">MCAP1_000904</name>
</gene>
<dbReference type="SMART" id="SM00240">
    <property type="entry name" value="FHA"/>
    <property type="match status" value="1"/>
</dbReference>
<dbReference type="Pfam" id="PF00498">
    <property type="entry name" value="FHA"/>
    <property type="match status" value="1"/>
</dbReference>